<keyword evidence="4" id="KW-0805">Transcription regulation</keyword>
<accession>A0A8J6GNC9</accession>
<dbReference type="PRINTS" id="PR00047">
    <property type="entry name" value="STROIDFINGER"/>
</dbReference>
<dbReference type="PROSITE" id="PS51030">
    <property type="entry name" value="NUCLEAR_REC_DBD_2"/>
    <property type="match status" value="1"/>
</dbReference>
<dbReference type="PANTHER" id="PTHR24085:SF5">
    <property type="entry name" value="RETINOIC ACID RECEPTOR BETA"/>
    <property type="match status" value="1"/>
</dbReference>
<evidence type="ECO:0000256" key="3">
    <source>
        <dbReference type="ARBA" id="ARBA00022833"/>
    </source>
</evidence>
<dbReference type="GO" id="GO:0004879">
    <property type="term" value="F:nuclear receptor activity"/>
    <property type="evidence" value="ECO:0007669"/>
    <property type="project" value="InterPro"/>
</dbReference>
<evidence type="ECO:0000259" key="10">
    <source>
        <dbReference type="PROSITE" id="PS51030"/>
    </source>
</evidence>
<gene>
    <name evidence="11" type="ORF">LTLLF_138310</name>
</gene>
<keyword evidence="7 11" id="KW-0675">Receptor</keyword>
<dbReference type="Gene3D" id="3.30.50.10">
    <property type="entry name" value="Erythroid Transcription Factor GATA-1, subunit A"/>
    <property type="match status" value="1"/>
</dbReference>
<dbReference type="InterPro" id="IPR001628">
    <property type="entry name" value="Znf_hrmn_rcpt"/>
</dbReference>
<dbReference type="GO" id="GO:0048384">
    <property type="term" value="P:retinoic acid receptor signaling pathway"/>
    <property type="evidence" value="ECO:0007669"/>
    <property type="project" value="InterPro"/>
</dbReference>
<feature type="compositionally biased region" description="Low complexity" evidence="9">
    <location>
        <begin position="52"/>
        <end position="65"/>
    </location>
</feature>
<keyword evidence="2" id="KW-0863">Zinc-finger</keyword>
<keyword evidence="1" id="KW-0479">Metal-binding</keyword>
<feature type="domain" description="Nuclear receptor" evidence="10">
    <location>
        <begin position="146"/>
        <end position="223"/>
    </location>
</feature>
<dbReference type="GO" id="GO:0005634">
    <property type="term" value="C:nucleus"/>
    <property type="evidence" value="ECO:0007669"/>
    <property type="project" value="InterPro"/>
</dbReference>
<name>A0A8J6GNC9_MICOH</name>
<evidence type="ECO:0000256" key="9">
    <source>
        <dbReference type="SAM" id="MobiDB-lite"/>
    </source>
</evidence>
<dbReference type="PRINTS" id="PR01292">
    <property type="entry name" value="RETNOICACIDR"/>
</dbReference>
<evidence type="ECO:0000256" key="6">
    <source>
        <dbReference type="ARBA" id="ARBA00023163"/>
    </source>
</evidence>
<dbReference type="InterPro" id="IPR003078">
    <property type="entry name" value="Retinoic_acid_rcpt"/>
</dbReference>
<dbReference type="GO" id="GO:0035259">
    <property type="term" value="F:nuclear glucocorticoid receptor binding"/>
    <property type="evidence" value="ECO:0007669"/>
    <property type="project" value="TreeGrafter"/>
</dbReference>
<evidence type="ECO:0000256" key="4">
    <source>
        <dbReference type="ARBA" id="ARBA00023015"/>
    </source>
</evidence>
<evidence type="ECO:0000256" key="2">
    <source>
        <dbReference type="ARBA" id="ARBA00022771"/>
    </source>
</evidence>
<dbReference type="InterPro" id="IPR013088">
    <property type="entry name" value="Znf_NHR/GATA"/>
</dbReference>
<keyword evidence="8" id="KW-0539">Nucleus</keyword>
<evidence type="ECO:0000256" key="8">
    <source>
        <dbReference type="ARBA" id="ARBA00023242"/>
    </source>
</evidence>
<reference evidence="11" key="1">
    <citation type="submission" date="2020-03" db="EMBL/GenBank/DDBJ databases">
        <title>Studies in the Genomics of Life Span.</title>
        <authorList>
            <person name="Glass D."/>
        </authorList>
    </citation>
    <scope>NUCLEOTIDE SEQUENCE</scope>
    <source>
        <strain evidence="11">LTLLF</strain>
        <tissue evidence="11">Muscle</tissue>
    </source>
</reference>
<proteinExistence type="predicted"/>
<dbReference type="GO" id="GO:0000978">
    <property type="term" value="F:RNA polymerase II cis-regulatory region sequence-specific DNA binding"/>
    <property type="evidence" value="ECO:0007669"/>
    <property type="project" value="TreeGrafter"/>
</dbReference>
<dbReference type="EMBL" id="JAATJU010021379">
    <property type="protein sequence ID" value="KAH0513868.1"/>
    <property type="molecule type" value="Genomic_DNA"/>
</dbReference>
<dbReference type="SMART" id="SM00399">
    <property type="entry name" value="ZnF_C4"/>
    <property type="match status" value="1"/>
</dbReference>
<feature type="region of interest" description="Disordered" evidence="9">
    <location>
        <begin position="51"/>
        <end position="72"/>
    </location>
</feature>
<dbReference type="Pfam" id="PF00105">
    <property type="entry name" value="zf-C4"/>
    <property type="match status" value="2"/>
</dbReference>
<evidence type="ECO:0000256" key="5">
    <source>
        <dbReference type="ARBA" id="ARBA00023125"/>
    </source>
</evidence>
<keyword evidence="6" id="KW-0804">Transcription</keyword>
<dbReference type="AlphaFoldDB" id="A0A8J6GNC9"/>
<evidence type="ECO:0000256" key="1">
    <source>
        <dbReference type="ARBA" id="ARBA00022723"/>
    </source>
</evidence>
<dbReference type="PANTHER" id="PTHR24085">
    <property type="entry name" value="NUCLEAR HORMONE RECEPTOR"/>
    <property type="match status" value="1"/>
</dbReference>
<keyword evidence="3" id="KW-0862">Zinc</keyword>
<sequence length="253" mass="28136">MFDCMDVLSVSPGQILDFYTASPSSCMLQEKALKACLSGFTQAEWQHRHTAQSIETQSTSSEELVPSPPSPLPPPRVYKPCFVCQDKSSGYHYGVSACEGCKSSSCSPHSAYVLVVMGTRGLLLFEFLPISPCYRVAAVSTFPAAQPQCFVPDWTVLTSAVLGGSYSDGQAKGFFRRSIQKNMIYTCHRDKSCVINKVTRNRCQYCRLQKCFEVGMSKEFYDLGESHCYGNTLPQLNEVNQRKLIAVQILDLE</sequence>
<evidence type="ECO:0000256" key="7">
    <source>
        <dbReference type="ARBA" id="ARBA00023170"/>
    </source>
</evidence>
<evidence type="ECO:0000313" key="12">
    <source>
        <dbReference type="Proteomes" id="UP000710432"/>
    </source>
</evidence>
<dbReference type="GO" id="GO:0008270">
    <property type="term" value="F:zinc ion binding"/>
    <property type="evidence" value="ECO:0007669"/>
    <property type="project" value="UniProtKB-KW"/>
</dbReference>
<dbReference type="GO" id="GO:0005667">
    <property type="term" value="C:transcription regulator complex"/>
    <property type="evidence" value="ECO:0007669"/>
    <property type="project" value="TreeGrafter"/>
</dbReference>
<dbReference type="GO" id="GO:0071376">
    <property type="term" value="P:cellular response to corticotropin-releasing hormone stimulus"/>
    <property type="evidence" value="ECO:0007669"/>
    <property type="project" value="TreeGrafter"/>
</dbReference>
<keyword evidence="5" id="KW-0238">DNA-binding</keyword>
<protein>
    <submittedName>
        <fullName evidence="11">Retinoic acid receptor beta</fullName>
    </submittedName>
</protein>
<comment type="caution">
    <text evidence="11">The sequence shown here is derived from an EMBL/GenBank/DDBJ whole genome shotgun (WGS) entry which is preliminary data.</text>
</comment>
<dbReference type="Proteomes" id="UP000710432">
    <property type="component" value="Unassembled WGS sequence"/>
</dbReference>
<evidence type="ECO:0000313" key="11">
    <source>
        <dbReference type="EMBL" id="KAH0513868.1"/>
    </source>
</evidence>
<organism evidence="11 12">
    <name type="scientific">Microtus ochrogaster</name>
    <name type="common">Prairie vole</name>
    <dbReference type="NCBI Taxonomy" id="79684"/>
    <lineage>
        <taxon>Eukaryota</taxon>
        <taxon>Metazoa</taxon>
        <taxon>Chordata</taxon>
        <taxon>Craniata</taxon>
        <taxon>Vertebrata</taxon>
        <taxon>Euteleostomi</taxon>
        <taxon>Mammalia</taxon>
        <taxon>Eutheria</taxon>
        <taxon>Euarchontoglires</taxon>
        <taxon>Glires</taxon>
        <taxon>Rodentia</taxon>
        <taxon>Myomorpha</taxon>
        <taxon>Muroidea</taxon>
        <taxon>Cricetidae</taxon>
        <taxon>Arvicolinae</taxon>
        <taxon>Microtus</taxon>
    </lineage>
</organism>
<dbReference type="SUPFAM" id="SSF57716">
    <property type="entry name" value="Glucocorticoid receptor-like (DNA-binding domain)"/>
    <property type="match status" value="2"/>
</dbReference>